<dbReference type="Proteomes" id="UP001601288">
    <property type="component" value="Unassembled WGS sequence"/>
</dbReference>
<dbReference type="RefSeq" id="WP_358286183.1">
    <property type="nucleotide sequence ID" value="NZ_JBEYGJ010000025.1"/>
</dbReference>
<dbReference type="PANTHER" id="PTHR42808:SF3">
    <property type="entry name" value="HYDROXYSTEROID DEHYDROGENASE-LIKE PROTEIN 2"/>
    <property type="match status" value="1"/>
</dbReference>
<evidence type="ECO:0000313" key="1">
    <source>
        <dbReference type="EMBL" id="MFE9229439.1"/>
    </source>
</evidence>
<accession>A0ABW6LLZ4</accession>
<dbReference type="InterPro" id="IPR051935">
    <property type="entry name" value="HSDL2"/>
</dbReference>
<evidence type="ECO:0000313" key="2">
    <source>
        <dbReference type="Proteomes" id="UP001601288"/>
    </source>
</evidence>
<organism evidence="1 2">
    <name type="scientific">Streptomyces massasporeus</name>
    <dbReference type="NCBI Taxonomy" id="67324"/>
    <lineage>
        <taxon>Bacteria</taxon>
        <taxon>Bacillati</taxon>
        <taxon>Actinomycetota</taxon>
        <taxon>Actinomycetes</taxon>
        <taxon>Kitasatosporales</taxon>
        <taxon>Streptomycetaceae</taxon>
        <taxon>Streptomyces</taxon>
    </lineage>
</organism>
<dbReference type="PANTHER" id="PTHR42808">
    <property type="entry name" value="HYDROXYSTEROID DEHYDROGENASE-LIKE PROTEIN 2"/>
    <property type="match status" value="1"/>
</dbReference>
<dbReference type="EMBL" id="JBIAFP010000025">
    <property type="protein sequence ID" value="MFE9229439.1"/>
    <property type="molecule type" value="Genomic_DNA"/>
</dbReference>
<name>A0ABW6LLZ4_9ACTN</name>
<gene>
    <name evidence="1" type="ORF">ACFYM3_33550</name>
</gene>
<comment type="caution">
    <text evidence="1">The sequence shown here is derived from an EMBL/GenBank/DDBJ whole genome shotgun (WGS) entry which is preliminary data.</text>
</comment>
<proteinExistence type="predicted"/>
<sequence>MRNVVGGAGQARSPQIVADAAYAVLTRDARTCTANLFIDDEVLLDEGVTDLAAYSAVGFEGDLALDIFVDPA</sequence>
<reference evidence="1 2" key="1">
    <citation type="submission" date="2024-10" db="EMBL/GenBank/DDBJ databases">
        <title>The Natural Products Discovery Center: Release of the First 8490 Sequenced Strains for Exploring Actinobacteria Biosynthetic Diversity.</title>
        <authorList>
            <person name="Kalkreuter E."/>
            <person name="Kautsar S.A."/>
            <person name="Yang D."/>
            <person name="Bader C.D."/>
            <person name="Teijaro C.N."/>
            <person name="Fluegel L."/>
            <person name="Davis C.M."/>
            <person name="Simpson J.R."/>
            <person name="Lauterbach L."/>
            <person name="Steele A.D."/>
            <person name="Gui C."/>
            <person name="Meng S."/>
            <person name="Li G."/>
            <person name="Viehrig K."/>
            <person name="Ye F."/>
            <person name="Su P."/>
            <person name="Kiefer A.F."/>
            <person name="Nichols A."/>
            <person name="Cepeda A.J."/>
            <person name="Yan W."/>
            <person name="Fan B."/>
            <person name="Jiang Y."/>
            <person name="Adhikari A."/>
            <person name="Zheng C.-J."/>
            <person name="Schuster L."/>
            <person name="Cowan T.M."/>
            <person name="Smanski M.J."/>
            <person name="Chevrette M.G."/>
            <person name="De Carvalho L.P.S."/>
            <person name="Shen B."/>
        </authorList>
    </citation>
    <scope>NUCLEOTIDE SEQUENCE [LARGE SCALE GENOMIC DNA]</scope>
    <source>
        <strain evidence="1 2">NPDC007066</strain>
    </source>
</reference>
<protein>
    <submittedName>
        <fullName evidence="1">Uncharacterized protein</fullName>
    </submittedName>
</protein>
<keyword evidence="2" id="KW-1185">Reference proteome</keyword>